<proteinExistence type="inferred from homology"/>
<evidence type="ECO:0000313" key="3">
    <source>
        <dbReference type="EMBL" id="KAK0556619.1"/>
    </source>
</evidence>
<dbReference type="Pfam" id="PF09435">
    <property type="entry name" value="DUF2015"/>
    <property type="match status" value="1"/>
</dbReference>
<comment type="similarity">
    <text evidence="1">Belongs to the UPF0357 family.</text>
</comment>
<sequence>MYYSFGASLVLFLVLMLAYWRRRQLVGLLPESAQRRLFGSSLSLPLSAGGQGGSSARYRPLAAFDWSATASAGLSSSLFDTDAHNVALGDSRAGLDERGAEEVHRIMQTQGVGFDEARLIRQQAYLAQHNVDPRTGIPLDKKAITSLS</sequence>
<evidence type="ECO:0000313" key="4">
    <source>
        <dbReference type="Proteomes" id="UP001176517"/>
    </source>
</evidence>
<dbReference type="AlphaFoldDB" id="A0AAN6GX35"/>
<keyword evidence="4" id="KW-1185">Reference proteome</keyword>
<keyword evidence="2" id="KW-0732">Signal</keyword>
<reference evidence="3" key="1">
    <citation type="journal article" date="2023" name="PhytoFront">
        <title>Draft Genome Resources of Seven Strains of Tilletia horrida, Causal Agent of Kernel Smut of Rice.</title>
        <authorList>
            <person name="Khanal S."/>
            <person name="Antony Babu S."/>
            <person name="Zhou X.G."/>
        </authorList>
    </citation>
    <scope>NUCLEOTIDE SEQUENCE</scope>
    <source>
        <strain evidence="3">TX6</strain>
    </source>
</reference>
<dbReference type="EMBL" id="JAPDMZ010000013">
    <property type="protein sequence ID" value="KAK0556619.1"/>
    <property type="molecule type" value="Genomic_DNA"/>
</dbReference>
<dbReference type="PANTHER" id="PTHR28023">
    <property type="entry name" value="UPF0357 PROTEIN YCL012C"/>
    <property type="match status" value="1"/>
</dbReference>
<dbReference type="PANTHER" id="PTHR28023:SF1">
    <property type="entry name" value="UPF0357 PROTEIN YCL012C"/>
    <property type="match status" value="1"/>
</dbReference>
<organism evidence="3 4">
    <name type="scientific">Tilletia horrida</name>
    <dbReference type="NCBI Taxonomy" id="155126"/>
    <lineage>
        <taxon>Eukaryota</taxon>
        <taxon>Fungi</taxon>
        <taxon>Dikarya</taxon>
        <taxon>Basidiomycota</taxon>
        <taxon>Ustilaginomycotina</taxon>
        <taxon>Exobasidiomycetes</taxon>
        <taxon>Tilletiales</taxon>
        <taxon>Tilletiaceae</taxon>
        <taxon>Tilletia</taxon>
    </lineage>
</organism>
<comment type="caution">
    <text evidence="3">The sequence shown here is derived from an EMBL/GenBank/DDBJ whole genome shotgun (WGS) entry which is preliminary data.</text>
</comment>
<protein>
    <submittedName>
        <fullName evidence="3">Uncharacterized protein</fullName>
    </submittedName>
</protein>
<evidence type="ECO:0000256" key="2">
    <source>
        <dbReference type="ARBA" id="ARBA00022729"/>
    </source>
</evidence>
<name>A0AAN6GX35_9BASI</name>
<evidence type="ECO:0000256" key="1">
    <source>
        <dbReference type="ARBA" id="ARBA00008325"/>
    </source>
</evidence>
<dbReference type="Proteomes" id="UP001176517">
    <property type="component" value="Unassembled WGS sequence"/>
</dbReference>
<accession>A0AAN6GX35</accession>
<dbReference type="InterPro" id="IPR018559">
    <property type="entry name" value="DUF2015"/>
</dbReference>
<gene>
    <name evidence="3" type="ORF">OC846_001064</name>
</gene>